<name>A0A4R6W4M0_9SPHI</name>
<dbReference type="SUPFAM" id="SSF88946">
    <property type="entry name" value="Sigma2 domain of RNA polymerase sigma factors"/>
    <property type="match status" value="1"/>
</dbReference>
<evidence type="ECO:0000256" key="1">
    <source>
        <dbReference type="ARBA" id="ARBA00010641"/>
    </source>
</evidence>
<evidence type="ECO:0000256" key="3">
    <source>
        <dbReference type="ARBA" id="ARBA00023082"/>
    </source>
</evidence>
<dbReference type="Pfam" id="PF08281">
    <property type="entry name" value="Sigma70_r4_2"/>
    <property type="match status" value="1"/>
</dbReference>
<reference evidence="7 8" key="1">
    <citation type="submission" date="2019-03" db="EMBL/GenBank/DDBJ databases">
        <title>Genomic Encyclopedia of Archaeal and Bacterial Type Strains, Phase II (KMG-II): from individual species to whole genera.</title>
        <authorList>
            <person name="Goeker M."/>
        </authorList>
    </citation>
    <scope>NUCLEOTIDE SEQUENCE [LARGE SCALE GENOMIC DNA]</scope>
    <source>
        <strain evidence="7 8">DSM 28353</strain>
    </source>
</reference>
<evidence type="ECO:0000313" key="8">
    <source>
        <dbReference type="Proteomes" id="UP000295292"/>
    </source>
</evidence>
<dbReference type="InterPro" id="IPR039425">
    <property type="entry name" value="RNA_pol_sigma-70-like"/>
</dbReference>
<feature type="domain" description="RNA polymerase sigma factor 70 region 4 type 2" evidence="6">
    <location>
        <begin position="119"/>
        <end position="169"/>
    </location>
</feature>
<keyword evidence="4" id="KW-0804">Transcription</keyword>
<dbReference type="GO" id="GO:0006352">
    <property type="term" value="P:DNA-templated transcription initiation"/>
    <property type="evidence" value="ECO:0007669"/>
    <property type="project" value="InterPro"/>
</dbReference>
<dbReference type="InterPro" id="IPR013249">
    <property type="entry name" value="RNA_pol_sigma70_r4_t2"/>
</dbReference>
<comment type="similarity">
    <text evidence="1">Belongs to the sigma-70 factor family. ECF subfamily.</text>
</comment>
<evidence type="ECO:0000313" key="7">
    <source>
        <dbReference type="EMBL" id="TDQ73534.1"/>
    </source>
</evidence>
<evidence type="ECO:0000259" key="6">
    <source>
        <dbReference type="Pfam" id="PF08281"/>
    </source>
</evidence>
<dbReference type="EMBL" id="SNYV01000019">
    <property type="protein sequence ID" value="TDQ73534.1"/>
    <property type="molecule type" value="Genomic_DNA"/>
</dbReference>
<dbReference type="InterPro" id="IPR036388">
    <property type="entry name" value="WH-like_DNA-bd_sf"/>
</dbReference>
<dbReference type="InterPro" id="IPR007627">
    <property type="entry name" value="RNA_pol_sigma70_r2"/>
</dbReference>
<keyword evidence="3" id="KW-0731">Sigma factor</keyword>
<dbReference type="RefSeq" id="WP_133586706.1">
    <property type="nucleotide sequence ID" value="NZ_SNYV01000019.1"/>
</dbReference>
<dbReference type="GO" id="GO:0003677">
    <property type="term" value="F:DNA binding"/>
    <property type="evidence" value="ECO:0007669"/>
    <property type="project" value="InterPro"/>
</dbReference>
<dbReference type="InterPro" id="IPR013324">
    <property type="entry name" value="RNA_pol_sigma_r3/r4-like"/>
</dbReference>
<dbReference type="PANTHER" id="PTHR43133">
    <property type="entry name" value="RNA POLYMERASE ECF-TYPE SIGMA FACTO"/>
    <property type="match status" value="1"/>
</dbReference>
<keyword evidence="8" id="KW-1185">Reference proteome</keyword>
<dbReference type="Gene3D" id="1.10.10.10">
    <property type="entry name" value="Winged helix-like DNA-binding domain superfamily/Winged helix DNA-binding domain"/>
    <property type="match status" value="1"/>
</dbReference>
<dbReference type="AlphaFoldDB" id="A0A4R6W4M0"/>
<protein>
    <submittedName>
        <fullName evidence="7">RNA polymerase sigma-70 factor (ECF subfamily)</fullName>
    </submittedName>
</protein>
<dbReference type="Pfam" id="PF04542">
    <property type="entry name" value="Sigma70_r2"/>
    <property type="match status" value="1"/>
</dbReference>
<organism evidence="7 8">
    <name type="scientific">Sphingobacterium yanglingense</name>
    <dbReference type="NCBI Taxonomy" id="1437280"/>
    <lineage>
        <taxon>Bacteria</taxon>
        <taxon>Pseudomonadati</taxon>
        <taxon>Bacteroidota</taxon>
        <taxon>Sphingobacteriia</taxon>
        <taxon>Sphingobacteriales</taxon>
        <taxon>Sphingobacteriaceae</taxon>
        <taxon>Sphingobacterium</taxon>
    </lineage>
</organism>
<feature type="domain" description="RNA polymerase sigma-70 region 2" evidence="5">
    <location>
        <begin position="22"/>
        <end position="85"/>
    </location>
</feature>
<dbReference type="Gene3D" id="1.10.1740.10">
    <property type="match status" value="1"/>
</dbReference>
<dbReference type="SUPFAM" id="SSF88659">
    <property type="entry name" value="Sigma3 and sigma4 domains of RNA polymerase sigma factors"/>
    <property type="match status" value="1"/>
</dbReference>
<keyword evidence="2" id="KW-0805">Transcription regulation</keyword>
<dbReference type="NCBIfam" id="TIGR02937">
    <property type="entry name" value="sigma70-ECF"/>
    <property type="match status" value="1"/>
</dbReference>
<gene>
    <name evidence="7" type="ORF">CLV99_4588</name>
</gene>
<dbReference type="CDD" id="cd06171">
    <property type="entry name" value="Sigma70_r4"/>
    <property type="match status" value="1"/>
</dbReference>
<evidence type="ECO:0000256" key="4">
    <source>
        <dbReference type="ARBA" id="ARBA00023163"/>
    </source>
</evidence>
<sequence length="192" mass="22439">MTESTLIENLRSDSQEGFVAIYDRFYTPLLYFISKYVKKTEVAEEILADVFVTVWNRRMDFQTMDNLQAFLYISAKNASLNTLRTPNRIAYLESITAFEHLLVEDKDTFTQMTYVELLQSILEEVERLPERQKEVFKLTYLEDKTVEEIAQQLEMSPTSVYTNRSRAVSSLRLILKSKSDVVLIAFSFLINQ</sequence>
<dbReference type="Proteomes" id="UP000295292">
    <property type="component" value="Unassembled WGS sequence"/>
</dbReference>
<evidence type="ECO:0000256" key="2">
    <source>
        <dbReference type="ARBA" id="ARBA00023015"/>
    </source>
</evidence>
<dbReference type="InterPro" id="IPR013325">
    <property type="entry name" value="RNA_pol_sigma_r2"/>
</dbReference>
<dbReference type="PANTHER" id="PTHR43133:SF46">
    <property type="entry name" value="RNA POLYMERASE SIGMA-70 FACTOR ECF SUBFAMILY"/>
    <property type="match status" value="1"/>
</dbReference>
<dbReference type="InterPro" id="IPR014284">
    <property type="entry name" value="RNA_pol_sigma-70_dom"/>
</dbReference>
<proteinExistence type="inferred from homology"/>
<accession>A0A4R6W4M0</accession>
<dbReference type="GO" id="GO:0016987">
    <property type="term" value="F:sigma factor activity"/>
    <property type="evidence" value="ECO:0007669"/>
    <property type="project" value="UniProtKB-KW"/>
</dbReference>
<evidence type="ECO:0000259" key="5">
    <source>
        <dbReference type="Pfam" id="PF04542"/>
    </source>
</evidence>
<dbReference type="OrthoDB" id="656273at2"/>
<comment type="caution">
    <text evidence="7">The sequence shown here is derived from an EMBL/GenBank/DDBJ whole genome shotgun (WGS) entry which is preliminary data.</text>
</comment>